<name>A0AAV1CQL8_OLDCO</name>
<proteinExistence type="predicted"/>
<dbReference type="InterPro" id="IPR008889">
    <property type="entry name" value="VQ"/>
</dbReference>
<organism evidence="3 4">
    <name type="scientific">Oldenlandia corymbosa var. corymbosa</name>
    <dbReference type="NCBI Taxonomy" id="529605"/>
    <lineage>
        <taxon>Eukaryota</taxon>
        <taxon>Viridiplantae</taxon>
        <taxon>Streptophyta</taxon>
        <taxon>Embryophyta</taxon>
        <taxon>Tracheophyta</taxon>
        <taxon>Spermatophyta</taxon>
        <taxon>Magnoliopsida</taxon>
        <taxon>eudicotyledons</taxon>
        <taxon>Gunneridae</taxon>
        <taxon>Pentapetalae</taxon>
        <taxon>asterids</taxon>
        <taxon>lamiids</taxon>
        <taxon>Gentianales</taxon>
        <taxon>Rubiaceae</taxon>
        <taxon>Rubioideae</taxon>
        <taxon>Spermacoceae</taxon>
        <taxon>Hedyotis-Oldenlandia complex</taxon>
        <taxon>Oldenlandia</taxon>
    </lineage>
</organism>
<keyword evidence="4" id="KW-1185">Reference proteome</keyword>
<dbReference type="GO" id="GO:0005634">
    <property type="term" value="C:nucleus"/>
    <property type="evidence" value="ECO:0007669"/>
    <property type="project" value="TreeGrafter"/>
</dbReference>
<accession>A0AAV1CQL8</accession>
<dbReference type="Pfam" id="PF05678">
    <property type="entry name" value="VQ"/>
    <property type="match status" value="1"/>
</dbReference>
<feature type="compositionally biased region" description="Low complexity" evidence="1">
    <location>
        <begin position="139"/>
        <end position="157"/>
    </location>
</feature>
<reference evidence="3" key="1">
    <citation type="submission" date="2023-03" db="EMBL/GenBank/DDBJ databases">
        <authorList>
            <person name="Julca I."/>
        </authorList>
    </citation>
    <scope>NUCLEOTIDE SEQUENCE</scope>
</reference>
<sequence length="246" mass="27231">MTYTPPSSISFLLFIITTSPSRLCFKNPQNPFHSYNNMEDMLKKQQSCGTTTATLSSLSGGAPLGMHKNSQIIAKPKPKIRIIHIFAPEIIKTDVANFRELVQRLTGKPTPQEMTKSKNNSSMNTKKKRPRNTDQQYCSSSSRSTSSNNSSFSATNANTNINNNNSFSHHPAMIHKPFATKLELRSGFLKGEEDIWRNANSGGGYLGGFAELEGFMEQLHHEFPLLPSIPMESAAAPPPPPTLLNY</sequence>
<dbReference type="Proteomes" id="UP001161247">
    <property type="component" value="Chromosome 3"/>
</dbReference>
<evidence type="ECO:0000259" key="2">
    <source>
        <dbReference type="Pfam" id="PF05678"/>
    </source>
</evidence>
<feature type="domain" description="VQ" evidence="2">
    <location>
        <begin position="85"/>
        <end position="111"/>
    </location>
</feature>
<gene>
    <name evidence="3" type="ORF">OLC1_LOCUS7920</name>
</gene>
<evidence type="ECO:0000313" key="3">
    <source>
        <dbReference type="EMBL" id="CAI9097433.1"/>
    </source>
</evidence>
<dbReference type="PANTHER" id="PTHR33143:SF3">
    <property type="entry name" value="VQ MOTIF-CONTAINING PROTEIN 17-RELATED"/>
    <property type="match status" value="1"/>
</dbReference>
<evidence type="ECO:0000313" key="4">
    <source>
        <dbReference type="Proteomes" id="UP001161247"/>
    </source>
</evidence>
<dbReference type="PANTHER" id="PTHR33143">
    <property type="entry name" value="F16F4.1 PROTEIN-RELATED"/>
    <property type="match status" value="1"/>
</dbReference>
<dbReference type="InterPro" id="IPR039607">
    <property type="entry name" value="VQ_8/17/18/20/21/25"/>
</dbReference>
<evidence type="ECO:0000256" key="1">
    <source>
        <dbReference type="SAM" id="MobiDB-lite"/>
    </source>
</evidence>
<feature type="region of interest" description="Disordered" evidence="1">
    <location>
        <begin position="106"/>
        <end position="157"/>
    </location>
</feature>
<protein>
    <submittedName>
        <fullName evidence="3">OLC1v1033864C1</fullName>
    </submittedName>
</protein>
<dbReference type="AlphaFoldDB" id="A0AAV1CQL8"/>
<dbReference type="EMBL" id="OX459120">
    <property type="protein sequence ID" value="CAI9097433.1"/>
    <property type="molecule type" value="Genomic_DNA"/>
</dbReference>